<reference evidence="1 2" key="1">
    <citation type="submission" date="2018-08" db="EMBL/GenBank/DDBJ databases">
        <title>Fulvimarina sp. 85, whole genome shotgun sequence.</title>
        <authorList>
            <person name="Tuo L."/>
        </authorList>
    </citation>
    <scope>NUCLEOTIDE SEQUENCE [LARGE SCALE GENOMIC DNA]</scope>
    <source>
        <strain evidence="1 2">85</strain>
    </source>
</reference>
<proteinExistence type="predicted"/>
<dbReference type="EMBL" id="QURL01000006">
    <property type="protein sequence ID" value="RFC62640.1"/>
    <property type="molecule type" value="Genomic_DNA"/>
</dbReference>
<dbReference type="OrthoDB" id="7871570at2"/>
<protein>
    <submittedName>
        <fullName evidence="1">Flagellar protein FlgN</fullName>
    </submittedName>
</protein>
<name>A0A371X090_9HYPH</name>
<keyword evidence="1" id="KW-0282">Flagellum</keyword>
<evidence type="ECO:0000313" key="1">
    <source>
        <dbReference type="EMBL" id="RFC62640.1"/>
    </source>
</evidence>
<keyword evidence="1" id="KW-0969">Cilium</keyword>
<keyword evidence="1" id="KW-0966">Cell projection</keyword>
<dbReference type="AlphaFoldDB" id="A0A371X090"/>
<gene>
    <name evidence="1" type="ORF">DYI37_15515</name>
</gene>
<keyword evidence="2" id="KW-1185">Reference proteome</keyword>
<sequence length="117" mass="12836">MQTAFSNAFDRLEAVLARETHALENGLAIDLMETTGRKNQSLLELSRLARGVPAESLDAETRTRLALLRDALQTNQSILARHVKASHEVSGVMAKAIEDAESDGTYSSRPEFAGRIR</sequence>
<comment type="caution">
    <text evidence="1">The sequence shown here is derived from an EMBL/GenBank/DDBJ whole genome shotgun (WGS) entry which is preliminary data.</text>
</comment>
<dbReference type="RefSeq" id="WP_116684163.1">
    <property type="nucleotide sequence ID" value="NZ_QURL01000006.1"/>
</dbReference>
<dbReference type="Proteomes" id="UP000264310">
    <property type="component" value="Unassembled WGS sequence"/>
</dbReference>
<organism evidence="1 2">
    <name type="scientific">Fulvimarina endophytica</name>
    <dbReference type="NCBI Taxonomy" id="2293836"/>
    <lineage>
        <taxon>Bacteria</taxon>
        <taxon>Pseudomonadati</taxon>
        <taxon>Pseudomonadota</taxon>
        <taxon>Alphaproteobacteria</taxon>
        <taxon>Hyphomicrobiales</taxon>
        <taxon>Aurantimonadaceae</taxon>
        <taxon>Fulvimarina</taxon>
    </lineage>
</organism>
<evidence type="ECO:0000313" key="2">
    <source>
        <dbReference type="Proteomes" id="UP000264310"/>
    </source>
</evidence>
<accession>A0A371X090</accession>